<feature type="compositionally biased region" description="Basic and acidic residues" evidence="1">
    <location>
        <begin position="10"/>
        <end position="19"/>
    </location>
</feature>
<sequence>MDGGGQSDVVVEHRGRDVAVGELQPKRQQRLDGSEGEHAPAVRSGPQDGTGAARKNYDRQCKSSPGHGRVGRRVMQPSGQSDAGYREPDRAYGGTACGANECVMNRHVRTIMTHHERAAAP</sequence>
<feature type="compositionally biased region" description="Basic and acidic residues" evidence="1">
    <location>
        <begin position="29"/>
        <end position="40"/>
    </location>
</feature>
<organism evidence="2 3">
    <name type="scientific">Streptomyces coeruleofuscus</name>
    <dbReference type="NCBI Taxonomy" id="66879"/>
    <lineage>
        <taxon>Bacteria</taxon>
        <taxon>Bacillati</taxon>
        <taxon>Actinomycetota</taxon>
        <taxon>Actinomycetes</taxon>
        <taxon>Kitasatosporales</taxon>
        <taxon>Streptomycetaceae</taxon>
        <taxon>Streptomyces</taxon>
    </lineage>
</organism>
<comment type="caution">
    <text evidence="2">The sequence shown here is derived from an EMBL/GenBank/DDBJ whole genome shotgun (WGS) entry which is preliminary data.</text>
</comment>
<evidence type="ECO:0000313" key="3">
    <source>
        <dbReference type="Proteomes" id="UP001499986"/>
    </source>
</evidence>
<dbReference type="Proteomes" id="UP001499986">
    <property type="component" value="Unassembled WGS sequence"/>
</dbReference>
<proteinExistence type="predicted"/>
<reference evidence="2 3" key="1">
    <citation type="journal article" date="2019" name="Int. J. Syst. Evol. Microbiol.">
        <title>The Global Catalogue of Microorganisms (GCM) 10K type strain sequencing project: providing services to taxonomists for standard genome sequencing and annotation.</title>
        <authorList>
            <consortium name="The Broad Institute Genomics Platform"/>
            <consortium name="The Broad Institute Genome Sequencing Center for Infectious Disease"/>
            <person name="Wu L."/>
            <person name="Ma J."/>
        </authorList>
    </citation>
    <scope>NUCLEOTIDE SEQUENCE [LARGE SCALE GENOMIC DNA]</scope>
    <source>
        <strain evidence="2 3">JCM 4358</strain>
    </source>
</reference>
<name>A0ABN3HS61_9ACTN</name>
<evidence type="ECO:0000256" key="1">
    <source>
        <dbReference type="SAM" id="MobiDB-lite"/>
    </source>
</evidence>
<dbReference type="EMBL" id="BAAASE010000001">
    <property type="protein sequence ID" value="GAA2386531.1"/>
    <property type="molecule type" value="Genomic_DNA"/>
</dbReference>
<gene>
    <name evidence="2" type="ORF">GCM10010255_12360</name>
</gene>
<protein>
    <submittedName>
        <fullName evidence="2">Uncharacterized protein</fullName>
    </submittedName>
</protein>
<feature type="region of interest" description="Disordered" evidence="1">
    <location>
        <begin position="1"/>
        <end position="98"/>
    </location>
</feature>
<keyword evidence="3" id="KW-1185">Reference proteome</keyword>
<evidence type="ECO:0000313" key="2">
    <source>
        <dbReference type="EMBL" id="GAA2386531.1"/>
    </source>
</evidence>
<accession>A0ABN3HS61</accession>